<dbReference type="EMBL" id="CAJHUC010001963">
    <property type="protein sequence ID" value="CAD7702827.1"/>
    <property type="molecule type" value="Genomic_DNA"/>
</dbReference>
<feature type="domain" description="F-box/LRR-repeat protein 15-like leucin rich repeat" evidence="2">
    <location>
        <begin position="130"/>
        <end position="272"/>
    </location>
</feature>
<accession>A0A8S1J9D6</accession>
<evidence type="ECO:0000313" key="4">
    <source>
        <dbReference type="Proteomes" id="UP000708148"/>
    </source>
</evidence>
<evidence type="ECO:0000256" key="1">
    <source>
        <dbReference type="ARBA" id="ARBA00004430"/>
    </source>
</evidence>
<dbReference type="InterPro" id="IPR032675">
    <property type="entry name" value="LRR_dom_sf"/>
</dbReference>
<comment type="caution">
    <text evidence="3">The sequence shown here is derived from an EMBL/GenBank/DDBJ whole genome shotgun (WGS) entry which is preliminary data.</text>
</comment>
<dbReference type="GO" id="GO:0031146">
    <property type="term" value="P:SCF-dependent proteasomal ubiquitin-dependent protein catabolic process"/>
    <property type="evidence" value="ECO:0007669"/>
    <property type="project" value="TreeGrafter"/>
</dbReference>
<dbReference type="InterPro" id="IPR001611">
    <property type="entry name" value="Leu-rich_rpt"/>
</dbReference>
<dbReference type="Gene3D" id="3.80.10.10">
    <property type="entry name" value="Ribonuclease Inhibitor"/>
    <property type="match status" value="3"/>
</dbReference>
<protein>
    <recommendedName>
        <fullName evidence="2">F-box/LRR-repeat protein 15-like leucin rich repeat domain-containing protein</fullName>
    </recommendedName>
</protein>
<dbReference type="InterPro" id="IPR057207">
    <property type="entry name" value="FBXL15_LRR"/>
</dbReference>
<organism evidence="3 4">
    <name type="scientific">Ostreobium quekettii</name>
    <dbReference type="NCBI Taxonomy" id="121088"/>
    <lineage>
        <taxon>Eukaryota</taxon>
        <taxon>Viridiplantae</taxon>
        <taxon>Chlorophyta</taxon>
        <taxon>core chlorophytes</taxon>
        <taxon>Ulvophyceae</taxon>
        <taxon>TCBD clade</taxon>
        <taxon>Bryopsidales</taxon>
        <taxon>Ostreobineae</taxon>
        <taxon>Ostreobiaceae</taxon>
        <taxon>Ostreobium</taxon>
    </lineage>
</organism>
<dbReference type="Pfam" id="PF13516">
    <property type="entry name" value="LRR_6"/>
    <property type="match status" value="1"/>
</dbReference>
<dbReference type="GO" id="GO:0019005">
    <property type="term" value="C:SCF ubiquitin ligase complex"/>
    <property type="evidence" value="ECO:0007669"/>
    <property type="project" value="TreeGrafter"/>
</dbReference>
<name>A0A8S1J9D6_9CHLO</name>
<reference evidence="3" key="1">
    <citation type="submission" date="2020-12" db="EMBL/GenBank/DDBJ databases">
        <authorList>
            <person name="Iha C."/>
        </authorList>
    </citation>
    <scope>NUCLEOTIDE SEQUENCE</scope>
</reference>
<dbReference type="Proteomes" id="UP000708148">
    <property type="component" value="Unassembled WGS sequence"/>
</dbReference>
<evidence type="ECO:0000313" key="3">
    <source>
        <dbReference type="EMBL" id="CAD7702827.1"/>
    </source>
</evidence>
<dbReference type="AlphaFoldDB" id="A0A8S1J9D6"/>
<dbReference type="GO" id="GO:0005930">
    <property type="term" value="C:axoneme"/>
    <property type="evidence" value="ECO:0007669"/>
    <property type="project" value="UniProtKB-SubCell"/>
</dbReference>
<proteinExistence type="predicted"/>
<sequence>MATGTPPADDSAIQQDPSGHGCWDALPLHILDNVKMQLEQSETYDYEPSQALKNLRLVSRRWCAWATGAITCLVLPPTGHDSPTPLSEFGYGMLDMTSMLTPKDFGALCDSKAHPGAVNVGHALAPFTALKELSFARCNGTSDDCLRHLGTLSSLTKLDLCGCARVTAEGLTFLGRLTKLTNLNLGRCRSIGDGVLGHIAALPSLAKINLFGCVGVTDAGLSCLGAITSLTKLSLNNCSAITQGGMMCLGRLTSLTYLDLAWCRGINAGAISCLSPLVYLVELNCCGCGQITDSCARPLAALSSLTRVNLSYCPISDDGVGLLRSLLPALVHIRRDRRPGFRVCSRYWFSFRNSDPWCD</sequence>
<dbReference type="SUPFAM" id="SSF52047">
    <property type="entry name" value="RNI-like"/>
    <property type="match status" value="1"/>
</dbReference>
<comment type="subcellular location">
    <subcellularLocation>
        <location evidence="1">Cytoplasm</location>
        <location evidence="1">Cytoskeleton</location>
        <location evidence="1">Cilium axoneme</location>
    </subcellularLocation>
</comment>
<dbReference type="Pfam" id="PF25372">
    <property type="entry name" value="DUF7885"/>
    <property type="match status" value="1"/>
</dbReference>
<dbReference type="SMART" id="SM00367">
    <property type="entry name" value="LRR_CC"/>
    <property type="match status" value="6"/>
</dbReference>
<dbReference type="PANTHER" id="PTHR13318">
    <property type="entry name" value="PARTNER OF PAIRED, ISOFORM B-RELATED"/>
    <property type="match status" value="1"/>
</dbReference>
<evidence type="ECO:0000259" key="2">
    <source>
        <dbReference type="Pfam" id="PF25372"/>
    </source>
</evidence>
<dbReference type="InterPro" id="IPR006553">
    <property type="entry name" value="Leu-rich_rpt_Cys-con_subtyp"/>
</dbReference>
<dbReference type="OrthoDB" id="541896at2759"/>
<keyword evidence="4" id="KW-1185">Reference proteome</keyword>
<gene>
    <name evidence="3" type="ORF">OSTQU699_LOCUS8184</name>
</gene>